<keyword evidence="3" id="KW-0997">Cell inner membrane</keyword>
<dbReference type="PANTHER" id="PTHR30462">
    <property type="entry name" value="INTERMEMBRANE TRANSPORT PROTEIN PQIB-RELATED"/>
    <property type="match status" value="1"/>
</dbReference>
<evidence type="ECO:0000256" key="1">
    <source>
        <dbReference type="ARBA" id="ARBA00004533"/>
    </source>
</evidence>
<evidence type="ECO:0000313" key="11">
    <source>
        <dbReference type="Proteomes" id="UP001597213"/>
    </source>
</evidence>
<organism evidence="10 11">
    <name type="scientific">Paracoccus pacificus</name>
    <dbReference type="NCBI Taxonomy" id="1463598"/>
    <lineage>
        <taxon>Bacteria</taxon>
        <taxon>Pseudomonadati</taxon>
        <taxon>Pseudomonadota</taxon>
        <taxon>Alphaproteobacteria</taxon>
        <taxon>Rhodobacterales</taxon>
        <taxon>Paracoccaceae</taxon>
        <taxon>Paracoccus</taxon>
    </lineage>
</organism>
<feature type="region of interest" description="Disordered" evidence="7">
    <location>
        <begin position="1"/>
        <end position="32"/>
    </location>
</feature>
<keyword evidence="2" id="KW-1003">Cell membrane</keyword>
<dbReference type="InterPro" id="IPR051800">
    <property type="entry name" value="PqiA-PqiB_transport"/>
</dbReference>
<dbReference type="Pfam" id="PF02470">
    <property type="entry name" value="MlaD"/>
    <property type="match status" value="3"/>
</dbReference>
<protein>
    <submittedName>
        <fullName evidence="10">MlaD family protein</fullName>
    </submittedName>
</protein>
<evidence type="ECO:0000256" key="4">
    <source>
        <dbReference type="ARBA" id="ARBA00022692"/>
    </source>
</evidence>
<feature type="domain" description="Mce/MlaD" evidence="9">
    <location>
        <begin position="322"/>
        <end position="413"/>
    </location>
</feature>
<dbReference type="InterPro" id="IPR003399">
    <property type="entry name" value="Mce/MlaD"/>
</dbReference>
<keyword evidence="5 8" id="KW-1133">Transmembrane helix</keyword>
<name>A0ABW4R327_9RHOB</name>
<evidence type="ECO:0000313" key="10">
    <source>
        <dbReference type="EMBL" id="MFD1880644.1"/>
    </source>
</evidence>
<feature type="domain" description="Mce/MlaD" evidence="9">
    <location>
        <begin position="185"/>
        <end position="241"/>
    </location>
</feature>
<comment type="subcellular location">
    <subcellularLocation>
        <location evidence="1">Cell inner membrane</location>
    </subcellularLocation>
</comment>
<evidence type="ECO:0000256" key="3">
    <source>
        <dbReference type="ARBA" id="ARBA00022519"/>
    </source>
</evidence>
<reference evidence="11" key="1">
    <citation type="journal article" date="2019" name="Int. J. Syst. Evol. Microbiol.">
        <title>The Global Catalogue of Microorganisms (GCM) 10K type strain sequencing project: providing services to taxonomists for standard genome sequencing and annotation.</title>
        <authorList>
            <consortium name="The Broad Institute Genomics Platform"/>
            <consortium name="The Broad Institute Genome Sequencing Center for Infectious Disease"/>
            <person name="Wu L."/>
            <person name="Ma J."/>
        </authorList>
    </citation>
    <scope>NUCLEOTIDE SEQUENCE [LARGE SCALE GENOMIC DNA]</scope>
    <source>
        <strain evidence="11">CCUG 56029</strain>
    </source>
</reference>
<keyword evidence="4 8" id="KW-0812">Transmembrane</keyword>
<dbReference type="PANTHER" id="PTHR30462:SF0">
    <property type="entry name" value="INTERMEMBRANE TRANSPORT PROTEIN YEBT"/>
    <property type="match status" value="1"/>
</dbReference>
<evidence type="ECO:0000256" key="6">
    <source>
        <dbReference type="ARBA" id="ARBA00023136"/>
    </source>
</evidence>
<proteinExistence type="predicted"/>
<evidence type="ECO:0000256" key="7">
    <source>
        <dbReference type="SAM" id="MobiDB-lite"/>
    </source>
</evidence>
<accession>A0ABW4R327</accession>
<dbReference type="EMBL" id="JBHUEN010000006">
    <property type="protein sequence ID" value="MFD1880644.1"/>
    <property type="molecule type" value="Genomic_DNA"/>
</dbReference>
<sequence>MSDRPDPDREAENTTRFELAQQTPVVTRPSSGKTRRNAVSLIWLVPILALAVTLAVAWNIYAGRGELIEVEFTDATGITPGETLVKFREISVGKVESVSFSPDLTNVVLRLRIDPDVSQYIDSKAEFWIVRPQVSAQGISRLDTVLTGVFVEGLWDSSMSGEPQDHFVGLDRPPLDRSGGTGTWIVLSSPDGEGLREGAPVMYNGLEVGRMENLRLAADGQAVIADAFIASPNDAQLSTSSVFWDTSGFSVSLGPQGVALDVTSVASLLQGGVQFANLTSGGQPIKGGHVFPVSPTKADAQDSIFGPDKTNDLSMNLYLDGSVRGLSKGAEVQYEGLPVGRVTNLAVHVTDYPDGRPRLVQQQVTIAVSPQRLGMSDKATPEETLEFLSARVDQGLRARVASSGLLGTSLMIEMVTLPDARPQTLNPTAKPLPIFPTVPGDLTDFTASAQGLMSKIGSLPLRETLQSVSNMMDSVTAIANSPDTRAIPGDLRKTLDDANATVADIREMVAELKQQQMAANLSDTFAQAKDLTAQLNAAAEKLPAILDSIQKVSDAAAQVDLAAIGQKADGALTDLRGVIGTPEAKALPASIQTALTEFQTTAAEIKALAAELKASGAMTKVGTMVDETTTAVQSVRAAAENIPAMVSDMSEVANKAKQIDFAGIGNQVEGIVNDLRTMLGTEDAKQLPRNLSDTLAAAAGLLNELRDGNAAGSLNDALASARTAMDEVAGAARQLPAVLARIDSVATTATTVLNAYGERSNFNAEAIGAMRELRRATASFGSLARMIERNPRAFILGR</sequence>
<evidence type="ECO:0000256" key="5">
    <source>
        <dbReference type="ARBA" id="ARBA00022989"/>
    </source>
</evidence>
<keyword evidence="6 8" id="KW-0472">Membrane</keyword>
<evidence type="ECO:0000256" key="8">
    <source>
        <dbReference type="SAM" id="Phobius"/>
    </source>
</evidence>
<dbReference type="RefSeq" id="WP_379139978.1">
    <property type="nucleotide sequence ID" value="NZ_JBHUEN010000006.1"/>
</dbReference>
<keyword evidence="11" id="KW-1185">Reference proteome</keyword>
<evidence type="ECO:0000256" key="2">
    <source>
        <dbReference type="ARBA" id="ARBA00022475"/>
    </source>
</evidence>
<feature type="compositionally biased region" description="Polar residues" evidence="7">
    <location>
        <begin position="16"/>
        <end position="32"/>
    </location>
</feature>
<feature type="domain" description="Mce/MlaD" evidence="9">
    <location>
        <begin position="65"/>
        <end position="138"/>
    </location>
</feature>
<comment type="caution">
    <text evidence="10">The sequence shown here is derived from an EMBL/GenBank/DDBJ whole genome shotgun (WGS) entry which is preliminary data.</text>
</comment>
<gene>
    <name evidence="10" type="ORF">ACFSCT_02805</name>
</gene>
<dbReference type="Proteomes" id="UP001597213">
    <property type="component" value="Unassembled WGS sequence"/>
</dbReference>
<feature type="compositionally biased region" description="Basic and acidic residues" evidence="7">
    <location>
        <begin position="1"/>
        <end position="15"/>
    </location>
</feature>
<evidence type="ECO:0000259" key="9">
    <source>
        <dbReference type="Pfam" id="PF02470"/>
    </source>
</evidence>
<feature type="transmembrane region" description="Helical" evidence="8">
    <location>
        <begin position="38"/>
        <end position="61"/>
    </location>
</feature>